<evidence type="ECO:0000256" key="5">
    <source>
        <dbReference type="ARBA" id="ARBA00022825"/>
    </source>
</evidence>
<evidence type="ECO:0000256" key="1">
    <source>
        <dbReference type="ARBA" id="ARBA00010233"/>
    </source>
</evidence>
<dbReference type="GO" id="GO:0004180">
    <property type="term" value="F:carboxypeptidase activity"/>
    <property type="evidence" value="ECO:0007669"/>
    <property type="project" value="UniProtKB-KW"/>
</dbReference>
<evidence type="ECO:0000259" key="7">
    <source>
        <dbReference type="Pfam" id="PF02016"/>
    </source>
</evidence>
<gene>
    <name evidence="9" type="ORF">CLV30_11598</name>
</gene>
<dbReference type="Pfam" id="PF17676">
    <property type="entry name" value="Peptidase_S66C"/>
    <property type="match status" value="1"/>
</dbReference>
<keyword evidence="4" id="KW-0378">Hydrolase</keyword>
<feature type="domain" description="LD-carboxypeptidase N-terminal" evidence="7">
    <location>
        <begin position="18"/>
        <end position="138"/>
    </location>
</feature>
<dbReference type="InterPro" id="IPR027478">
    <property type="entry name" value="LdcA_N"/>
</dbReference>
<dbReference type="InterPro" id="IPR029062">
    <property type="entry name" value="Class_I_gatase-like"/>
</dbReference>
<dbReference type="GO" id="GO:0006508">
    <property type="term" value="P:proteolysis"/>
    <property type="evidence" value="ECO:0007669"/>
    <property type="project" value="UniProtKB-KW"/>
</dbReference>
<dbReference type="InterPro" id="IPR003507">
    <property type="entry name" value="S66_fam"/>
</dbReference>
<feature type="active site" description="Charge relay system" evidence="6">
    <location>
        <position position="215"/>
    </location>
</feature>
<evidence type="ECO:0000313" key="9">
    <source>
        <dbReference type="EMBL" id="PSL01162.1"/>
    </source>
</evidence>
<evidence type="ECO:0000256" key="6">
    <source>
        <dbReference type="PIRSR" id="PIRSR028757-1"/>
    </source>
</evidence>
<dbReference type="GO" id="GO:0008236">
    <property type="term" value="F:serine-type peptidase activity"/>
    <property type="evidence" value="ECO:0007669"/>
    <property type="project" value="UniProtKB-KW"/>
</dbReference>
<keyword evidence="10" id="KW-1185">Reference proteome</keyword>
<dbReference type="InterPro" id="IPR040449">
    <property type="entry name" value="Peptidase_S66_N"/>
</dbReference>
<evidence type="ECO:0000256" key="2">
    <source>
        <dbReference type="ARBA" id="ARBA00022645"/>
    </source>
</evidence>
<evidence type="ECO:0000256" key="3">
    <source>
        <dbReference type="ARBA" id="ARBA00022670"/>
    </source>
</evidence>
<comment type="similarity">
    <text evidence="1">Belongs to the peptidase S66 family.</text>
</comment>
<sequence>MGLTPLRRPPRLTPGDRVVIVSPSGPVPEDRLDKGVRILSGWGLDVVVAPHVLDRHPRFDYLAGTDEDRARDLQQAWCDPDVAGIVCARGGYGVQRLSELLDWDAMAAAEPKVFVGFSDITALHSAFASRLGVVTVHGPMAGASMFVEDARTADLLYRTLFEPDDARELTSPEARTLVPGTASGVTVGGCLSLLAGEIGTPTAQPGAAGGIVLLEDVGEKAYRLDGFLTHLLRAGWFDGVAGVALGSWKDCEPVDDVVLDRLGGLGVPIVADLGFGHCDSSITVPLGVPATLDADAGTLTLDGPALL</sequence>
<feature type="domain" description="LD-carboxypeptidase C-terminal" evidence="8">
    <location>
        <begin position="183"/>
        <end position="292"/>
    </location>
</feature>
<accession>A0A2P8DVC2</accession>
<dbReference type="RefSeq" id="WP_106538730.1">
    <property type="nucleotide sequence ID" value="NZ_ML142900.1"/>
</dbReference>
<evidence type="ECO:0000313" key="10">
    <source>
        <dbReference type="Proteomes" id="UP000243528"/>
    </source>
</evidence>
<dbReference type="PANTHER" id="PTHR30237:SF2">
    <property type="entry name" value="MUREIN TETRAPEPTIDE CARBOXYPEPTIDASE"/>
    <property type="match status" value="1"/>
</dbReference>
<organism evidence="9 10">
    <name type="scientific">Haloactinopolyspora alba</name>
    <dbReference type="NCBI Taxonomy" id="648780"/>
    <lineage>
        <taxon>Bacteria</taxon>
        <taxon>Bacillati</taxon>
        <taxon>Actinomycetota</taxon>
        <taxon>Actinomycetes</taxon>
        <taxon>Jiangellales</taxon>
        <taxon>Jiangellaceae</taxon>
        <taxon>Haloactinopolyspora</taxon>
    </lineage>
</organism>
<protein>
    <submittedName>
        <fullName evidence="9">Muramoyltetrapeptide carboxypeptidase</fullName>
    </submittedName>
</protein>
<dbReference type="PIRSF" id="PIRSF028757">
    <property type="entry name" value="LD-carboxypeptidase"/>
    <property type="match status" value="1"/>
</dbReference>
<dbReference type="AlphaFoldDB" id="A0A2P8DVC2"/>
<dbReference type="PANTHER" id="PTHR30237">
    <property type="entry name" value="MURAMOYLTETRAPEPTIDE CARBOXYPEPTIDASE"/>
    <property type="match status" value="1"/>
</dbReference>
<dbReference type="InterPro" id="IPR027461">
    <property type="entry name" value="Carboxypeptidase_A_C_sf"/>
</dbReference>
<keyword evidence="3" id="KW-0645">Protease</keyword>
<dbReference type="Proteomes" id="UP000243528">
    <property type="component" value="Unassembled WGS sequence"/>
</dbReference>
<evidence type="ECO:0000259" key="8">
    <source>
        <dbReference type="Pfam" id="PF17676"/>
    </source>
</evidence>
<dbReference type="Gene3D" id="3.50.30.60">
    <property type="entry name" value="LD-carboxypeptidase A C-terminal domain-like"/>
    <property type="match status" value="1"/>
</dbReference>
<dbReference type="SUPFAM" id="SSF141986">
    <property type="entry name" value="LD-carboxypeptidase A C-terminal domain-like"/>
    <property type="match status" value="1"/>
</dbReference>
<reference evidence="9 10" key="1">
    <citation type="submission" date="2018-03" db="EMBL/GenBank/DDBJ databases">
        <title>Genomic Encyclopedia of Archaeal and Bacterial Type Strains, Phase II (KMG-II): from individual species to whole genera.</title>
        <authorList>
            <person name="Goeker M."/>
        </authorList>
    </citation>
    <scope>NUCLEOTIDE SEQUENCE [LARGE SCALE GENOMIC DNA]</scope>
    <source>
        <strain evidence="9 10">DSM 45211</strain>
    </source>
</reference>
<evidence type="ECO:0000256" key="4">
    <source>
        <dbReference type="ARBA" id="ARBA00022801"/>
    </source>
</evidence>
<dbReference type="SUPFAM" id="SSF52317">
    <property type="entry name" value="Class I glutamine amidotransferase-like"/>
    <property type="match status" value="1"/>
</dbReference>
<keyword evidence="2 9" id="KW-0121">Carboxypeptidase</keyword>
<feature type="active site" description="Nucleophile" evidence="6">
    <location>
        <position position="118"/>
    </location>
</feature>
<dbReference type="OrthoDB" id="9807329at2"/>
<dbReference type="InterPro" id="IPR040921">
    <property type="entry name" value="Peptidase_S66C"/>
</dbReference>
<feature type="active site" description="Charge relay system" evidence="6">
    <location>
        <position position="277"/>
    </location>
</feature>
<dbReference type="EMBL" id="PYGE01000015">
    <property type="protein sequence ID" value="PSL01162.1"/>
    <property type="molecule type" value="Genomic_DNA"/>
</dbReference>
<name>A0A2P8DVC2_9ACTN</name>
<proteinExistence type="inferred from homology"/>
<comment type="caution">
    <text evidence="9">The sequence shown here is derived from an EMBL/GenBank/DDBJ whole genome shotgun (WGS) entry which is preliminary data.</text>
</comment>
<dbReference type="CDD" id="cd07025">
    <property type="entry name" value="Peptidase_S66"/>
    <property type="match status" value="1"/>
</dbReference>
<dbReference type="Gene3D" id="3.40.50.10740">
    <property type="entry name" value="Class I glutamine amidotransferase-like"/>
    <property type="match status" value="1"/>
</dbReference>
<dbReference type="Pfam" id="PF02016">
    <property type="entry name" value="Peptidase_S66"/>
    <property type="match status" value="1"/>
</dbReference>
<keyword evidence="5" id="KW-0720">Serine protease</keyword>